<evidence type="ECO:0000313" key="6">
    <source>
        <dbReference type="Proteomes" id="UP000005204"/>
    </source>
</evidence>
<keyword evidence="2" id="KW-0072">Autophagy</keyword>
<dbReference type="KEGG" id="bmor:110385041"/>
<evidence type="ECO:0000256" key="2">
    <source>
        <dbReference type="ARBA" id="ARBA00023006"/>
    </source>
</evidence>
<organism evidence="5 6">
    <name type="scientific">Bombyx mori</name>
    <name type="common">Silk moth</name>
    <dbReference type="NCBI Taxonomy" id="7091"/>
    <lineage>
        <taxon>Eukaryota</taxon>
        <taxon>Metazoa</taxon>
        <taxon>Ecdysozoa</taxon>
        <taxon>Arthropoda</taxon>
        <taxon>Hexapoda</taxon>
        <taxon>Insecta</taxon>
        <taxon>Pterygota</taxon>
        <taxon>Neoptera</taxon>
        <taxon>Endopterygota</taxon>
        <taxon>Lepidoptera</taxon>
        <taxon>Glossata</taxon>
        <taxon>Ditrysia</taxon>
        <taxon>Bombycoidea</taxon>
        <taxon>Bombycidae</taxon>
        <taxon>Bombycinae</taxon>
        <taxon>Bombyx</taxon>
    </lineage>
</organism>
<comment type="similarity">
    <text evidence="1">Belongs to the EPG5 family.</text>
</comment>
<feature type="region of interest" description="Disordered" evidence="3">
    <location>
        <begin position="1211"/>
        <end position="1240"/>
    </location>
</feature>
<name>A0A8R2QVZ9_BOMMO</name>
<dbReference type="EnsemblMetazoa" id="XM_038011525.1">
    <property type="protein sequence ID" value="XP_037867453.1"/>
    <property type="gene ID" value="LOC110385041"/>
</dbReference>
<dbReference type="Proteomes" id="UP000005204">
    <property type="component" value="Unassembled WGS sequence"/>
</dbReference>
<sequence length="2271" mass="249307">MATMIKEKRREKKKTKEKLSSKSTDIQLSESDVVACPSSDATISQTLELVIDTSDKTSTVPIKVQDINVIESKSEIKISERKLEMVESKNVEEVSENSKTMTETYKELNSKLERLIIPNQCFDITEQREYELAHPDAYNTRVRDCLTNESSNYSVHTNEESIAIEESGINNIGLAEALTPSAPMLEEKVHKPPQQSMYEVPEKVEEPRVKCIPLEEAINLFARKEFELIKSLSEKEETIVEAGPSSGPEHPLVDLLSTFSSSLRAVERERTKITLGFIEEESSRSRLWLIEKRYIKAKEQCRCGAKVYVQAWYEHAQLLKEKLPAAKLTLEGLLRDITDSYCHHQHEALLAHCEIEELLSEIVKSSKSEIREALSLVLQALKLSDSSPTVLSIALLRWARALSTALLEGSDVRQLLFLIHHLFRQSHSVEWASSFINLAVQDSVSAAQMIALLDILLALPKATPEPALECTEESEDAWEEVDKHGAGGAVSEGKMREKDMLSLLNAFPLRDLVARLVAITHADIKQVRESEWVDRGGGGAVLRACAGVRTWLHVLRRAAARHVHYTRLRAALAHLARAAMTALCSLHMRSRHLYRDELKEKIDAELEAVFAEGVSMSSASELPALPAALLGRRGAMDYCVCHAVSLHAVKPKPLESLSMELPVLPCESRVKIIAHAAINRAHDEQLAKFVLEFLIQIGNQRKTEECKGACDKEAQKCLPTLLAAHPHLYTTALHTLAQLNEREPVDAAAVAALGLSAWRPRGDDVTRVLDDWAGRRAPLSLLLLQLDYTPHTGMSLETQLSICSWLVSYAGSGPAPEWCWAVLRRSALHGALWGRAADPPPPPARPTEPFAIAFQLLSSSWGHSIPLICAEGVGALCELAAARPRDAACCLAPLLLVMAHSPESVSLTPKFAELFSILLNARPTLVQRTLGRGGVAGSEILLRLFLEQLENHDTKPTSASARTITEARCRSYNVSRAAVLSVWLHALWRGPPAALAVLDAGAVLCQHWAQLDDHATAMLQDGNAKEITANAVSNAATAPLLCECVLRAAHARTQRTHAHALLLAALRAQHAARQRIHVDNALQQIGLKMSSEELVIYRAGNAVLSAPPQHPAHLTLWRLFMHLYLERVSANANDPCPAAGPLFYSGIIKTRSLGHIKKRLQELAAHHKAEADKIKEILSDKVEIKSAEIASTSQRADGELFKDLTIADLTGESSDSDSGEGEWGDGEGDAAPDNTTRNTDFDVSKIDLSNYYIGAHKMMLMYLRWLEDGERVTARQHHADLTSFMTQQCLEAGWRHALRQLRPPPASEPDPPPAPVAADPPKSQFAVGLDSILSIGQKSRKRRRKNILKPVLEDVEFKDTHRLISAAENHLNKIKLLAKEWSSETDRVRALDVQLWVLLGSLRARRPLPPVSRQCANKCPPVSVRLNAEEWCISAGVERSIRENRCTSRKSVSRLSRPRPHAARTAAALYSIVKRIDSMSSALCVVERVWAAAAACPESGPAHAALHRAALVLAERWVSRSGATCASLVQRWSAGAGSALQAALCVAVVAPRLCRPWPPLYCALLRTSLPDYMLFSALSKFEMNHLSKDLELTERRELLDSLLVAAQRWGPTSESYPLSSELLGMHMQALMEPGALCGHTARCMRAAAAGALPAPHWRHVARAVETSAGLVPFDQLSRLPRELGALWWEARTAPRPRGVQYAVYSEEIARVYRLLLKALVDAAVELSYAPERVAACGWSALLELWSPWVQPHPAPPLLPAHAQDDSHATMLKSFADALLQTMRDCPGTESYILQKTYEWIVHTQLNVNGQNQSECRVQVSELLAELAALPWDRHQWFSGNCIELAVQWSACGDKQAGAWTGAVTSRTAAGTLLAPHHDSPVRTLVALLYFFTATDVPHSEQILDEAMKLPWWRLPELALDEACSRFFAFHHNPEKPYHELPQFKVLVQACGAGDGAGGGAEGRVRRGVLVAHWARAAAAPALLAHVPAHAAAMLKLITQIALYLKSPGDEVEELVSRAVAALCAGPAAARVLPVWERHVREACVRVRRACVRAACSLTAFPHFAALSDAAIKAFLAHPESSGWSEMRAAWAGCPWTEPRALAGEGALHAAYVCTLAAPAPAPARALHALLARQHSFTEDETILAVWICCAGRVGRCGGPGGREAALALLRGWGEPPPRSVLSVVTFRPVHGPTTRHRLLSRLGVCLLAPSASATRAYKATSAEVFGSKPDEDDGGTAPPTPDQLPKLAVRLYPKYEKFFDIELDMVTNVSV</sequence>
<dbReference type="GeneID" id="110385041"/>
<dbReference type="GO" id="GO:0097352">
    <property type="term" value="P:autophagosome maturation"/>
    <property type="evidence" value="ECO:0007669"/>
    <property type="project" value="TreeGrafter"/>
</dbReference>
<reference evidence="6" key="1">
    <citation type="journal article" date="2008" name="Insect Biochem. Mol. Biol.">
        <title>The genome of a lepidopteran model insect, the silkworm Bombyx mori.</title>
        <authorList>
            <consortium name="International Silkworm Genome Consortium"/>
        </authorList>
    </citation>
    <scope>NUCLEOTIDE SEQUENCE [LARGE SCALE GENOMIC DNA]</scope>
    <source>
        <strain evidence="6">p50T</strain>
    </source>
</reference>
<feature type="region of interest" description="Disordered" evidence="3">
    <location>
        <begin position="1"/>
        <end position="25"/>
    </location>
</feature>
<feature type="region of interest" description="Disordered" evidence="3">
    <location>
        <begin position="2225"/>
        <end position="2244"/>
    </location>
</feature>
<dbReference type="PANTHER" id="PTHR31139:SF4">
    <property type="entry name" value="ECTOPIC P GRANULES PROTEIN 5 HOMOLOG"/>
    <property type="match status" value="1"/>
</dbReference>
<evidence type="ECO:0000259" key="4">
    <source>
        <dbReference type="Pfam" id="PF26573"/>
    </source>
</evidence>
<protein>
    <recommendedName>
        <fullName evidence="4">Epg5-like TPR domain-containing protein</fullName>
    </recommendedName>
</protein>
<feature type="compositionally biased region" description="Pro residues" evidence="3">
    <location>
        <begin position="1302"/>
        <end position="1315"/>
    </location>
</feature>
<evidence type="ECO:0000256" key="3">
    <source>
        <dbReference type="SAM" id="MobiDB-lite"/>
    </source>
</evidence>
<reference evidence="5" key="2">
    <citation type="submission" date="2022-06" db="UniProtKB">
        <authorList>
            <consortium name="EnsemblMetazoa"/>
        </authorList>
    </citation>
    <scope>IDENTIFICATION</scope>
    <source>
        <strain evidence="5">p50T (Dazao)</strain>
    </source>
</reference>
<accession>A0A8R2QVZ9</accession>
<dbReference type="PANTHER" id="PTHR31139">
    <property type="entry name" value="ECTOPIC P GRANULES PROTEIN 5 HOMOLOG"/>
    <property type="match status" value="1"/>
</dbReference>
<feature type="region of interest" description="Disordered" evidence="3">
    <location>
        <begin position="1301"/>
        <end position="1321"/>
    </location>
</feature>
<feature type="compositionally biased region" description="Acidic residues" evidence="3">
    <location>
        <begin position="1214"/>
        <end position="1230"/>
    </location>
</feature>
<evidence type="ECO:0000256" key="1">
    <source>
        <dbReference type="ARBA" id="ARBA00010948"/>
    </source>
</evidence>
<dbReference type="RefSeq" id="XP_037867453.1">
    <property type="nucleotide sequence ID" value="XM_038011525.2"/>
</dbReference>
<evidence type="ECO:0000313" key="5">
    <source>
        <dbReference type="EnsemblMetazoa" id="XP_037867453.1"/>
    </source>
</evidence>
<dbReference type="InterPro" id="IPR051436">
    <property type="entry name" value="Autophagy-related_EPG5"/>
</dbReference>
<feature type="domain" description="Epg5-like TPR" evidence="4">
    <location>
        <begin position="1062"/>
        <end position="1186"/>
    </location>
</feature>
<dbReference type="InterPro" id="IPR058750">
    <property type="entry name" value="TPR_Epg5"/>
</dbReference>
<dbReference type="GO" id="GO:0005737">
    <property type="term" value="C:cytoplasm"/>
    <property type="evidence" value="ECO:0007669"/>
    <property type="project" value="TreeGrafter"/>
</dbReference>
<keyword evidence="6" id="KW-1185">Reference proteome</keyword>
<proteinExistence type="inferred from homology"/>
<dbReference type="Pfam" id="PF26573">
    <property type="entry name" value="TPR_Epg5_2"/>
    <property type="match status" value="1"/>
</dbReference>